<accession>A0ABV5P4V2</accession>
<dbReference type="EMBL" id="JBHMCF010000057">
    <property type="protein sequence ID" value="MFB9476964.1"/>
    <property type="molecule type" value="Genomic_DNA"/>
</dbReference>
<reference evidence="1 2" key="1">
    <citation type="submission" date="2024-09" db="EMBL/GenBank/DDBJ databases">
        <authorList>
            <person name="Sun Q."/>
            <person name="Mori K."/>
        </authorList>
    </citation>
    <scope>NUCLEOTIDE SEQUENCE [LARGE SCALE GENOMIC DNA]</scope>
    <source>
        <strain evidence="1 2">JCM 3324</strain>
    </source>
</reference>
<evidence type="ECO:0000313" key="1">
    <source>
        <dbReference type="EMBL" id="MFB9476964.1"/>
    </source>
</evidence>
<dbReference type="Proteomes" id="UP001589568">
    <property type="component" value="Unassembled WGS sequence"/>
</dbReference>
<comment type="caution">
    <text evidence="1">The sequence shown here is derived from an EMBL/GenBank/DDBJ whole genome shotgun (WGS) entry which is preliminary data.</text>
</comment>
<gene>
    <name evidence="1" type="ORF">ACFFR3_46370</name>
</gene>
<keyword evidence="2" id="KW-1185">Reference proteome</keyword>
<proteinExistence type="predicted"/>
<protein>
    <submittedName>
        <fullName evidence="1">Uncharacterized protein</fullName>
    </submittedName>
</protein>
<name>A0ABV5P4V2_9ACTN</name>
<dbReference type="RefSeq" id="WP_345410373.1">
    <property type="nucleotide sequence ID" value="NZ_BAAAXS010000002.1"/>
</dbReference>
<dbReference type="InterPro" id="IPR036086">
    <property type="entry name" value="ParB/Sulfiredoxin_sf"/>
</dbReference>
<evidence type="ECO:0000313" key="2">
    <source>
        <dbReference type="Proteomes" id="UP001589568"/>
    </source>
</evidence>
<dbReference type="SUPFAM" id="SSF110849">
    <property type="entry name" value="ParB/Sulfiredoxin"/>
    <property type="match status" value="1"/>
</dbReference>
<sequence>MQMKTVAIPGRYCNYERVTVANPLNLRLCDGSHFEPRHEIVEYAKYERLVDDMSERGWSGPPIVADVEACRAVTGSHRIPAAHSAGITAPAVDLADLTEKCGVDLQKFVARYGELEFALPALCDRLPSRITDAYGLDIY</sequence>
<organism evidence="1 2">
    <name type="scientific">Nonomuraea salmonea</name>
    <dbReference type="NCBI Taxonomy" id="46181"/>
    <lineage>
        <taxon>Bacteria</taxon>
        <taxon>Bacillati</taxon>
        <taxon>Actinomycetota</taxon>
        <taxon>Actinomycetes</taxon>
        <taxon>Streptosporangiales</taxon>
        <taxon>Streptosporangiaceae</taxon>
        <taxon>Nonomuraea</taxon>
    </lineage>
</organism>